<evidence type="ECO:0000313" key="2">
    <source>
        <dbReference type="Proteomes" id="UP001174136"/>
    </source>
</evidence>
<sequence length="188" mass="21399">MAAPQQQFVDSGFCRVLQGSPMLPPYIFQQQPEVLFTPQVVNLNPQIGGPYGPQGPQFMFPPNQGNQQPHLNPVILPNGQQDQLGPLDPNTATGPMQPMQPMQPHNPVQMIPQFQYPVYGYPQQPKMQILQWPLFPQGYPYYLSPYGYPQRNPMMLQPNQGQVNQVNQQALERTTQKPQLPLQVRRTL</sequence>
<comment type="caution">
    <text evidence="1">The sequence shown here is derived from an EMBL/GenBank/DDBJ whole genome shotgun (WGS) entry which is preliminary data.</text>
</comment>
<reference evidence="1" key="1">
    <citation type="journal article" date="2023" name="Front. Mar. Sci.">
        <title>A new Merluccius polli reference genome to investigate the effects of global change in West African waters.</title>
        <authorList>
            <person name="Mateo J.L."/>
            <person name="Blanco-Fernandez C."/>
            <person name="Garcia-Vazquez E."/>
            <person name="Machado-Schiaffino G."/>
        </authorList>
    </citation>
    <scope>NUCLEOTIDE SEQUENCE</scope>
    <source>
        <strain evidence="1">C29</strain>
        <tissue evidence="1">Fin</tissue>
    </source>
</reference>
<evidence type="ECO:0000313" key="1">
    <source>
        <dbReference type="EMBL" id="KAK0131792.1"/>
    </source>
</evidence>
<dbReference type="AlphaFoldDB" id="A0AA47M1F0"/>
<proteinExistence type="predicted"/>
<organism evidence="1 2">
    <name type="scientific">Merluccius polli</name>
    <name type="common">Benguela hake</name>
    <name type="synonym">Merluccius cadenati</name>
    <dbReference type="NCBI Taxonomy" id="89951"/>
    <lineage>
        <taxon>Eukaryota</taxon>
        <taxon>Metazoa</taxon>
        <taxon>Chordata</taxon>
        <taxon>Craniata</taxon>
        <taxon>Vertebrata</taxon>
        <taxon>Euteleostomi</taxon>
        <taxon>Actinopterygii</taxon>
        <taxon>Neopterygii</taxon>
        <taxon>Teleostei</taxon>
        <taxon>Neoteleostei</taxon>
        <taxon>Acanthomorphata</taxon>
        <taxon>Zeiogadaria</taxon>
        <taxon>Gadariae</taxon>
        <taxon>Gadiformes</taxon>
        <taxon>Gadoidei</taxon>
        <taxon>Merlucciidae</taxon>
        <taxon>Merluccius</taxon>
    </lineage>
</organism>
<keyword evidence="2" id="KW-1185">Reference proteome</keyword>
<accession>A0AA47M1F0</accession>
<gene>
    <name evidence="1" type="ORF">N1851_033427</name>
</gene>
<protein>
    <submittedName>
        <fullName evidence="1">Uncharacterized protein</fullName>
    </submittedName>
</protein>
<dbReference type="Proteomes" id="UP001174136">
    <property type="component" value="Unassembled WGS sequence"/>
</dbReference>
<dbReference type="EMBL" id="JAOPHQ010006353">
    <property type="protein sequence ID" value="KAK0131792.1"/>
    <property type="molecule type" value="Genomic_DNA"/>
</dbReference>
<name>A0AA47M1F0_MERPO</name>